<name>A0A0R0M558_9MICR</name>
<dbReference type="VEuPathDB" id="MicrosporidiaDB:M153_3230006656"/>
<sequence>MVDYSNLDQDINCFRIKLKNDFQGSRMFLKSCSRKQPLSLFDHEAPEIDGNHMSLNRELDNSIINKPKHMFFCC</sequence>
<gene>
    <name evidence="1" type="ORF">M153_3230006656</name>
</gene>
<dbReference type="AlphaFoldDB" id="A0A0R0M558"/>
<organism evidence="1 2">
    <name type="scientific">Pseudoloma neurophilia</name>
    <dbReference type="NCBI Taxonomy" id="146866"/>
    <lineage>
        <taxon>Eukaryota</taxon>
        <taxon>Fungi</taxon>
        <taxon>Fungi incertae sedis</taxon>
        <taxon>Microsporidia</taxon>
        <taxon>Pseudoloma</taxon>
    </lineage>
</organism>
<dbReference type="Proteomes" id="UP000051530">
    <property type="component" value="Unassembled WGS sequence"/>
</dbReference>
<keyword evidence="2" id="KW-1185">Reference proteome</keyword>
<accession>A0A0R0M558</accession>
<comment type="caution">
    <text evidence="1">The sequence shown here is derived from an EMBL/GenBank/DDBJ whole genome shotgun (WGS) entry which is preliminary data.</text>
</comment>
<evidence type="ECO:0000313" key="2">
    <source>
        <dbReference type="Proteomes" id="UP000051530"/>
    </source>
</evidence>
<dbReference type="EMBL" id="LGUB01000109">
    <property type="protein sequence ID" value="KRH94241.1"/>
    <property type="molecule type" value="Genomic_DNA"/>
</dbReference>
<reference evidence="1 2" key="1">
    <citation type="submission" date="2015-07" db="EMBL/GenBank/DDBJ databases">
        <title>The genome of Pseudoloma neurophilia, a relevant intracellular parasite of the zebrafish.</title>
        <authorList>
            <person name="Ndikumana S."/>
            <person name="Pelin A."/>
            <person name="Sanders J."/>
            <person name="Corradi N."/>
        </authorList>
    </citation>
    <scope>NUCLEOTIDE SEQUENCE [LARGE SCALE GENOMIC DNA]</scope>
    <source>
        <strain evidence="1 2">MK1</strain>
    </source>
</reference>
<proteinExistence type="predicted"/>
<protein>
    <submittedName>
        <fullName evidence="1">Uncharacterized protein</fullName>
    </submittedName>
</protein>
<evidence type="ECO:0000313" key="1">
    <source>
        <dbReference type="EMBL" id="KRH94241.1"/>
    </source>
</evidence>